<evidence type="ECO:0000256" key="1">
    <source>
        <dbReference type="SAM" id="MobiDB-lite"/>
    </source>
</evidence>
<feature type="compositionally biased region" description="Basic and acidic residues" evidence="1">
    <location>
        <begin position="481"/>
        <end position="516"/>
    </location>
</feature>
<organism evidence="3 4">
    <name type="scientific">Euzebyella saccharophila</name>
    <dbReference type="NCBI Taxonomy" id="679664"/>
    <lineage>
        <taxon>Bacteria</taxon>
        <taxon>Pseudomonadati</taxon>
        <taxon>Bacteroidota</taxon>
        <taxon>Flavobacteriia</taxon>
        <taxon>Flavobacteriales</taxon>
        <taxon>Flavobacteriaceae</taxon>
        <taxon>Euzebyella</taxon>
    </lineage>
</organism>
<feature type="compositionally biased region" description="Basic and acidic residues" evidence="1">
    <location>
        <begin position="410"/>
        <end position="421"/>
    </location>
</feature>
<feature type="compositionally biased region" description="Basic and acidic residues" evidence="1">
    <location>
        <begin position="445"/>
        <end position="455"/>
    </location>
</feature>
<reference evidence="4" key="1">
    <citation type="journal article" date="2019" name="Int. J. Syst. Evol. Microbiol.">
        <title>The Global Catalogue of Microorganisms (GCM) 10K type strain sequencing project: providing services to taxonomists for standard genome sequencing and annotation.</title>
        <authorList>
            <consortium name="The Broad Institute Genomics Platform"/>
            <consortium name="The Broad Institute Genome Sequencing Center for Infectious Disease"/>
            <person name="Wu L."/>
            <person name="Ma J."/>
        </authorList>
    </citation>
    <scope>NUCLEOTIDE SEQUENCE [LARGE SCALE GENOMIC DNA]</scope>
    <source>
        <strain evidence="4">CECT 7477</strain>
    </source>
</reference>
<evidence type="ECO:0000313" key="4">
    <source>
        <dbReference type="Proteomes" id="UP001595814"/>
    </source>
</evidence>
<dbReference type="InterPro" id="IPR011989">
    <property type="entry name" value="ARM-like"/>
</dbReference>
<keyword evidence="4" id="KW-1185">Reference proteome</keyword>
<gene>
    <name evidence="3" type="ORF">ACFOUT_13005</name>
</gene>
<dbReference type="RefSeq" id="WP_192461542.1">
    <property type="nucleotide sequence ID" value="NZ_JACYFJ010000002.1"/>
</dbReference>
<sequence>MLIRAIHTIFLFVTAPKIDTDSLWILTIVFISLAALYFVSVFIFRNNISYKSSKTKKRKMELSPMVSEFLFYEENADKEEKSNYIDLKIQIRELIKNDFNRKILTEVLLDLRKDVSGDTKQRLFKLYQDLGLDQDAYEKLKSWKWEVIAKGISHLTQMQVEPAYSFIIKFINDRRHTVRKQAEIAAVTLKPEGINYFLDTTRYKISEWQQLKLLDVLRNRENFEPPRFKYWLTSTNKHVVLFAIRLIKHYNQNDANAALIELVKHRNNQIKTEAIQCIQEFYVTDAIPMLKQVFPKCNVDIKVSILGTIGELGSDTDIAFLEKVADSEGNFAVKSKAFGAINMISPDTIMPTEGLDNKGIQPLLSNLPIEKPKELEPQETNEQNTEQVEDQEEVLSQEAIEAIKNRMSAKKMEDVSSEDHQTSSLTTENESSIGTSNEIKSPSNLEKEKEIKDNEMPIGQTESETTEENPIVVVEQQLEIAQEKPEEKEETDVSREPSKEEVPINDEHKEQSVIESEKYSFTTASLGSIELTEDYSDQPSSSIDLDFNFLPIVIQESNDLYHQNNSIMNDSHQPEKDIRQIEVAYEVIKVEDIPNPIENVDFDLDISDFQFLPIVIDSEEESQAIDNSEVENSPEEIEDLNFLPLVTDGSFEPTKEEQELELPSEEAKEPNLTTLEGYTLSDFEIDFEQSGKTPIESTEPVFELEEEPMAKVSIDADSSNADDVISWLMEQNELGQIEVEYEEINNSSSDDKSYSNLIPEPIYYDEHETYMMGLLDDLQELGDHREIPLLEELLEGETKTFIKDRISQLIASFSQHITENKKTKKEESAPLNLPNFSVFADLFKSIDTEAKLILLDEVVAVGDEKEIEFLDNLLEDPDPQIRKKAQTVLKTLVAKVSNKSDTKSFKKKVDDEVLTKELFDHQMAKENPSVTYTTEEYQEVISEIDGNEYFDEELFTIDFEVSEVLDKTYPKKILELPVEAVEITPNGASLMFQIYQFTKAFHR</sequence>
<dbReference type="InterPro" id="IPR016024">
    <property type="entry name" value="ARM-type_fold"/>
</dbReference>
<proteinExistence type="predicted"/>
<dbReference type="SUPFAM" id="SSF48371">
    <property type="entry name" value="ARM repeat"/>
    <property type="match status" value="1"/>
</dbReference>
<feature type="region of interest" description="Disordered" evidence="1">
    <location>
        <begin position="406"/>
        <end position="516"/>
    </location>
</feature>
<protein>
    <submittedName>
        <fullName evidence="3">HEAT repeat domain-containing protein</fullName>
    </submittedName>
</protein>
<name>A0ABV8JUL3_9FLAO</name>
<dbReference type="Proteomes" id="UP001595814">
    <property type="component" value="Unassembled WGS sequence"/>
</dbReference>
<feature type="transmembrane region" description="Helical" evidence="2">
    <location>
        <begin position="23"/>
        <end position="44"/>
    </location>
</feature>
<dbReference type="EMBL" id="JBHSAW010000010">
    <property type="protein sequence ID" value="MFC4096800.1"/>
    <property type="molecule type" value="Genomic_DNA"/>
</dbReference>
<evidence type="ECO:0000256" key="2">
    <source>
        <dbReference type="SAM" id="Phobius"/>
    </source>
</evidence>
<evidence type="ECO:0000313" key="3">
    <source>
        <dbReference type="EMBL" id="MFC4096800.1"/>
    </source>
</evidence>
<feature type="region of interest" description="Disordered" evidence="1">
    <location>
        <begin position="373"/>
        <end position="393"/>
    </location>
</feature>
<comment type="caution">
    <text evidence="3">The sequence shown here is derived from an EMBL/GenBank/DDBJ whole genome shotgun (WGS) entry which is preliminary data.</text>
</comment>
<accession>A0ABV8JUL3</accession>
<dbReference type="Gene3D" id="1.25.10.10">
    <property type="entry name" value="Leucine-rich Repeat Variant"/>
    <property type="match status" value="1"/>
</dbReference>
<feature type="compositionally biased region" description="Polar residues" evidence="1">
    <location>
        <begin position="422"/>
        <end position="444"/>
    </location>
</feature>
<keyword evidence="2" id="KW-0472">Membrane</keyword>
<keyword evidence="2" id="KW-1133">Transmembrane helix</keyword>
<keyword evidence="2" id="KW-0812">Transmembrane</keyword>